<feature type="coiled-coil region" evidence="1">
    <location>
        <begin position="53"/>
        <end position="80"/>
    </location>
</feature>
<evidence type="ECO:0000256" key="2">
    <source>
        <dbReference type="SAM" id="MobiDB-lite"/>
    </source>
</evidence>
<reference evidence="5" key="1">
    <citation type="submission" date="2023-03" db="EMBL/GenBank/DDBJ databases">
        <title>Massive genome expansion in bonnet fungi (Mycena s.s.) driven by repeated elements and novel gene families across ecological guilds.</title>
        <authorList>
            <consortium name="Lawrence Berkeley National Laboratory"/>
            <person name="Harder C.B."/>
            <person name="Miyauchi S."/>
            <person name="Viragh M."/>
            <person name="Kuo A."/>
            <person name="Thoen E."/>
            <person name="Andreopoulos B."/>
            <person name="Lu D."/>
            <person name="Skrede I."/>
            <person name="Drula E."/>
            <person name="Henrissat B."/>
            <person name="Morin E."/>
            <person name="Kohler A."/>
            <person name="Barry K."/>
            <person name="LaButti K."/>
            <person name="Morin E."/>
            <person name="Salamov A."/>
            <person name="Lipzen A."/>
            <person name="Mereny Z."/>
            <person name="Hegedus B."/>
            <person name="Baldrian P."/>
            <person name="Stursova M."/>
            <person name="Weitz H."/>
            <person name="Taylor A."/>
            <person name="Grigoriev I.V."/>
            <person name="Nagy L.G."/>
            <person name="Martin F."/>
            <person name="Kauserud H."/>
        </authorList>
    </citation>
    <scope>NUCLEOTIDE SEQUENCE</scope>
    <source>
        <strain evidence="5">CBHHK002</strain>
    </source>
</reference>
<dbReference type="Proteomes" id="UP001218218">
    <property type="component" value="Unassembled WGS sequence"/>
</dbReference>
<feature type="transmembrane region" description="Helical" evidence="3">
    <location>
        <begin position="174"/>
        <end position="198"/>
    </location>
</feature>
<feature type="transmembrane region" description="Helical" evidence="3">
    <location>
        <begin position="240"/>
        <end position="261"/>
    </location>
</feature>
<keyword evidence="6" id="KW-1185">Reference proteome</keyword>
<keyword evidence="1" id="KW-0175">Coiled coil</keyword>
<evidence type="ECO:0000256" key="1">
    <source>
        <dbReference type="SAM" id="Coils"/>
    </source>
</evidence>
<accession>A0AAD6Z624</accession>
<proteinExistence type="predicted"/>
<organism evidence="5 6">
    <name type="scientific">Mycena albidolilacea</name>
    <dbReference type="NCBI Taxonomy" id="1033008"/>
    <lineage>
        <taxon>Eukaryota</taxon>
        <taxon>Fungi</taxon>
        <taxon>Dikarya</taxon>
        <taxon>Basidiomycota</taxon>
        <taxon>Agaricomycotina</taxon>
        <taxon>Agaricomycetes</taxon>
        <taxon>Agaricomycetidae</taxon>
        <taxon>Agaricales</taxon>
        <taxon>Marasmiineae</taxon>
        <taxon>Mycenaceae</taxon>
        <taxon>Mycena</taxon>
    </lineage>
</organism>
<feature type="domain" description="DUF6535" evidence="4">
    <location>
        <begin position="84"/>
        <end position="262"/>
    </location>
</feature>
<feature type="transmembrane region" description="Helical" evidence="3">
    <location>
        <begin position="267"/>
        <end position="287"/>
    </location>
</feature>
<evidence type="ECO:0000313" key="6">
    <source>
        <dbReference type="Proteomes" id="UP001218218"/>
    </source>
</evidence>
<sequence>MPDSSVPLGPVDDSNTSPKGITDLDTPAGPRYPTEEDTDVRATRQSETPPTEIDNLKAILERLNTAVEALKQQSQSTDKETTFWTAYQKLADEFDAELQKKYGNNLDTSLIFVKAGLFSAVSSAFIIQIQPELQSDPNPIIQTNLLQLLVQNITGAAVPVIQMAGQTVPTTTTIIVIAQSLLYFSLFSTLLAALLAVLGKQWLLYYDSVGERGTIKERGLERQRKVDGLRRWKFDPVMQILPLLLQFALLLFAVGLSLYLWTVHPGIASMVLGLTAVGFISYSLTVISSMMSPDSPFQTSLSVLLQILVQRISLSLSLQELFQQSRPSAFSFLSGTASAISACMKPLLPQFHARTYQEPLSPTVSVPIFDKIPEPSQDISAIIWALETSTDPQLVEVAAAVVPNLQWPVNLNLEPSLEKLADAFQDCFDGWNVREGMDDRALSCIKAFGVLEMVSEQHSVNLLTFKPYLITSRNEELVSLVRFFHIDNFQNPWSRPDIGIVQWSLRFISAQRPPEEHLEVVLNYFEPDEVLLQNPLLCADFLFCINSFFSRPGRSDLSLLDKN</sequence>
<gene>
    <name evidence="5" type="ORF">DFH08DRAFT_1051154</name>
</gene>
<evidence type="ECO:0000259" key="4">
    <source>
        <dbReference type="Pfam" id="PF20153"/>
    </source>
</evidence>
<keyword evidence="3" id="KW-0812">Transmembrane</keyword>
<dbReference type="EMBL" id="JARIHO010000086">
    <property type="protein sequence ID" value="KAJ7307902.1"/>
    <property type="molecule type" value="Genomic_DNA"/>
</dbReference>
<evidence type="ECO:0000313" key="5">
    <source>
        <dbReference type="EMBL" id="KAJ7307902.1"/>
    </source>
</evidence>
<evidence type="ECO:0000256" key="3">
    <source>
        <dbReference type="SAM" id="Phobius"/>
    </source>
</evidence>
<name>A0AAD6Z624_9AGAR</name>
<feature type="transmembrane region" description="Helical" evidence="3">
    <location>
        <begin position="110"/>
        <end position="129"/>
    </location>
</feature>
<dbReference type="InterPro" id="IPR045338">
    <property type="entry name" value="DUF6535"/>
</dbReference>
<protein>
    <recommendedName>
        <fullName evidence="4">DUF6535 domain-containing protein</fullName>
    </recommendedName>
</protein>
<keyword evidence="3" id="KW-1133">Transmembrane helix</keyword>
<comment type="caution">
    <text evidence="5">The sequence shown here is derived from an EMBL/GenBank/DDBJ whole genome shotgun (WGS) entry which is preliminary data.</text>
</comment>
<keyword evidence="3" id="KW-0472">Membrane</keyword>
<dbReference type="AlphaFoldDB" id="A0AAD6Z624"/>
<dbReference type="Pfam" id="PF20153">
    <property type="entry name" value="DUF6535"/>
    <property type="match status" value="1"/>
</dbReference>
<feature type="region of interest" description="Disordered" evidence="2">
    <location>
        <begin position="1"/>
        <end position="52"/>
    </location>
</feature>